<keyword evidence="3" id="KW-1185">Reference proteome</keyword>
<gene>
    <name evidence="2" type="ORF">ST47_g5704</name>
</gene>
<name>A0A163DD70_DIDRA</name>
<evidence type="ECO:0000256" key="1">
    <source>
        <dbReference type="SAM" id="MobiDB-lite"/>
    </source>
</evidence>
<dbReference type="Proteomes" id="UP000076837">
    <property type="component" value="Unassembled WGS sequence"/>
</dbReference>
<dbReference type="EMBL" id="JYNV01000200">
    <property type="protein sequence ID" value="KZM23086.1"/>
    <property type="molecule type" value="Genomic_DNA"/>
</dbReference>
<organism evidence="2 3">
    <name type="scientific">Didymella rabiei</name>
    <name type="common">Chickpea ascochyta blight fungus</name>
    <name type="synonym">Mycosphaerella rabiei</name>
    <dbReference type="NCBI Taxonomy" id="5454"/>
    <lineage>
        <taxon>Eukaryota</taxon>
        <taxon>Fungi</taxon>
        <taxon>Dikarya</taxon>
        <taxon>Ascomycota</taxon>
        <taxon>Pezizomycotina</taxon>
        <taxon>Dothideomycetes</taxon>
        <taxon>Pleosporomycetidae</taxon>
        <taxon>Pleosporales</taxon>
        <taxon>Pleosporineae</taxon>
        <taxon>Didymellaceae</taxon>
        <taxon>Ascochyta</taxon>
    </lineage>
</organism>
<feature type="region of interest" description="Disordered" evidence="1">
    <location>
        <begin position="1"/>
        <end position="33"/>
    </location>
</feature>
<comment type="caution">
    <text evidence="2">The sequence shown here is derived from an EMBL/GenBank/DDBJ whole genome shotgun (WGS) entry which is preliminary data.</text>
</comment>
<protein>
    <submittedName>
        <fullName evidence="2">Uncharacterized protein</fullName>
    </submittedName>
</protein>
<evidence type="ECO:0000313" key="3">
    <source>
        <dbReference type="Proteomes" id="UP000076837"/>
    </source>
</evidence>
<proteinExistence type="predicted"/>
<dbReference type="AlphaFoldDB" id="A0A163DD70"/>
<evidence type="ECO:0000313" key="2">
    <source>
        <dbReference type="EMBL" id="KZM23086.1"/>
    </source>
</evidence>
<accession>A0A163DD70</accession>
<sequence>MPGCQDARMSNVERPNNKRKRKPARLQTSRQSALRRAASAHLASSTALVPVLCCPAPLIAPLAAPLAADHHRRALLQARRNALARRGPQRA</sequence>
<reference evidence="2 3" key="1">
    <citation type="journal article" date="2016" name="Sci. Rep.">
        <title>Draft genome sequencing and secretome analysis of fungal phytopathogen Ascochyta rabiei provides insight into the necrotrophic effector repertoire.</title>
        <authorList>
            <person name="Verma S."/>
            <person name="Gazara R.K."/>
            <person name="Nizam S."/>
            <person name="Parween S."/>
            <person name="Chattopadhyay D."/>
            <person name="Verma P.K."/>
        </authorList>
    </citation>
    <scope>NUCLEOTIDE SEQUENCE [LARGE SCALE GENOMIC DNA]</scope>
    <source>
        <strain evidence="2 3">ArDII</strain>
    </source>
</reference>